<reference evidence="2 3" key="1">
    <citation type="submission" date="2023-01" db="EMBL/GenBank/DDBJ databases">
        <title>Analysis of 21 Apiospora genomes using comparative genomics revels a genus with tremendous synthesis potential of carbohydrate active enzymes and secondary metabolites.</title>
        <authorList>
            <person name="Sorensen T."/>
        </authorList>
    </citation>
    <scope>NUCLEOTIDE SEQUENCE [LARGE SCALE GENOMIC DNA]</scope>
    <source>
        <strain evidence="2 3">CBS 20057</strain>
    </source>
</reference>
<dbReference type="EMBL" id="JAQQWI010000012">
    <property type="protein sequence ID" value="KAK8015986.1"/>
    <property type="molecule type" value="Genomic_DNA"/>
</dbReference>
<proteinExistence type="predicted"/>
<protein>
    <submittedName>
        <fullName evidence="2">Uncharacterized protein</fullName>
    </submittedName>
</protein>
<accession>A0ABR1RLZ3</accession>
<evidence type="ECO:0000313" key="2">
    <source>
        <dbReference type="EMBL" id="KAK8015986.1"/>
    </source>
</evidence>
<dbReference type="Proteomes" id="UP001396898">
    <property type="component" value="Unassembled WGS sequence"/>
</dbReference>
<keyword evidence="3" id="KW-1185">Reference proteome</keyword>
<feature type="region of interest" description="Disordered" evidence="1">
    <location>
        <begin position="1"/>
        <end position="27"/>
    </location>
</feature>
<gene>
    <name evidence="2" type="ORF">PG991_008874</name>
</gene>
<organism evidence="2 3">
    <name type="scientific">Apiospora marii</name>
    <dbReference type="NCBI Taxonomy" id="335849"/>
    <lineage>
        <taxon>Eukaryota</taxon>
        <taxon>Fungi</taxon>
        <taxon>Dikarya</taxon>
        <taxon>Ascomycota</taxon>
        <taxon>Pezizomycotina</taxon>
        <taxon>Sordariomycetes</taxon>
        <taxon>Xylariomycetidae</taxon>
        <taxon>Amphisphaeriales</taxon>
        <taxon>Apiosporaceae</taxon>
        <taxon>Apiospora</taxon>
    </lineage>
</organism>
<comment type="caution">
    <text evidence="2">The sequence shown here is derived from an EMBL/GenBank/DDBJ whole genome shotgun (WGS) entry which is preliminary data.</text>
</comment>
<evidence type="ECO:0000256" key="1">
    <source>
        <dbReference type="SAM" id="MobiDB-lite"/>
    </source>
</evidence>
<sequence>MARHPAIHPSVAPRAGTPDLEPVDPDMPHLLDPALTASLDNCLSRNRARKCEGLKKAVFLERAHKFLSYWRTEDWEHDTTNYTDYDLLIRLVQYQDVHQALIAENERCPFAENTVDLIRGAQARAKEAGALRSANARVLDALDVIYDDICADTKKTKVPSRVQEMTDIVLRGLSVNAEKTPLTSNPSPCRCNKHKYPCGVIATVYWDAESAYWVCDCMTITCPE</sequence>
<evidence type="ECO:0000313" key="3">
    <source>
        <dbReference type="Proteomes" id="UP001396898"/>
    </source>
</evidence>
<name>A0ABR1RLZ3_9PEZI</name>